<name>A1AKI5_PELPD</name>
<dbReference type="RefSeq" id="WP_011734169.1">
    <property type="nucleotide sequence ID" value="NC_008609.1"/>
</dbReference>
<accession>A1AKI5</accession>
<dbReference type="HOGENOM" id="CLU_041141_10_0_7"/>
<dbReference type="STRING" id="338966.Ppro_0219"/>
<dbReference type="PANTHER" id="PTHR34580">
    <property type="match status" value="1"/>
</dbReference>
<feature type="domain" description="WYL" evidence="1">
    <location>
        <begin position="125"/>
        <end position="189"/>
    </location>
</feature>
<dbReference type="InterPro" id="IPR057727">
    <property type="entry name" value="WCX_dom"/>
</dbReference>
<keyword evidence="4" id="KW-1185">Reference proteome</keyword>
<evidence type="ECO:0000259" key="2">
    <source>
        <dbReference type="Pfam" id="PF25583"/>
    </source>
</evidence>
<proteinExistence type="predicted"/>
<dbReference type="Pfam" id="PF25583">
    <property type="entry name" value="WCX"/>
    <property type="match status" value="1"/>
</dbReference>
<evidence type="ECO:0000313" key="4">
    <source>
        <dbReference type="Proteomes" id="UP000006732"/>
    </source>
</evidence>
<dbReference type="Pfam" id="PF13280">
    <property type="entry name" value="WYL"/>
    <property type="match status" value="1"/>
</dbReference>
<reference evidence="3 4" key="1">
    <citation type="submission" date="2006-10" db="EMBL/GenBank/DDBJ databases">
        <title>Complete sequence of chromosome of Pelobacter propionicus DSM 2379.</title>
        <authorList>
            <consortium name="US DOE Joint Genome Institute"/>
            <person name="Copeland A."/>
            <person name="Lucas S."/>
            <person name="Lapidus A."/>
            <person name="Barry K."/>
            <person name="Detter J.C."/>
            <person name="Glavina del Rio T."/>
            <person name="Hammon N."/>
            <person name="Israni S."/>
            <person name="Dalin E."/>
            <person name="Tice H."/>
            <person name="Pitluck S."/>
            <person name="Saunders E."/>
            <person name="Brettin T."/>
            <person name="Bruce D."/>
            <person name="Han C."/>
            <person name="Tapia R."/>
            <person name="Schmutz J."/>
            <person name="Larimer F."/>
            <person name="Land M."/>
            <person name="Hauser L."/>
            <person name="Kyrpides N."/>
            <person name="Kim E."/>
            <person name="Lovley D."/>
            <person name="Richardson P."/>
        </authorList>
    </citation>
    <scope>NUCLEOTIDE SEQUENCE [LARGE SCALE GENOMIC DNA]</scope>
    <source>
        <strain evidence="4">DSM 2379 / NBRC 103807 / OttBd1</strain>
    </source>
</reference>
<dbReference type="EMBL" id="CP000482">
    <property type="protein sequence ID" value="ABK97855.1"/>
    <property type="molecule type" value="Genomic_DNA"/>
</dbReference>
<evidence type="ECO:0000259" key="1">
    <source>
        <dbReference type="Pfam" id="PF13280"/>
    </source>
</evidence>
<dbReference type="PROSITE" id="PS52050">
    <property type="entry name" value="WYL"/>
    <property type="match status" value="1"/>
</dbReference>
<feature type="domain" description="WCX" evidence="2">
    <location>
        <begin position="220"/>
        <end position="295"/>
    </location>
</feature>
<gene>
    <name evidence="3" type="ordered locus">Ppro_0219</name>
</gene>
<dbReference type="Proteomes" id="UP000006732">
    <property type="component" value="Chromosome"/>
</dbReference>
<sequence>MTTGNHDTLVYRLAQILVKLNQGEKLDPLTLADEFGVNLRTIQRDLNVRFAYLPLQKTDGRYHLDPAYLGKLSTRDIERFASLAGVRGLFPTLSDDFLGDIFDSRMQSALLVKGHNYEDLAGKEDVFRHLERAIVARCHISFDYAKDEGIKSYTVVAPFKLINNKGIWYLVARDGDKLKTFSFARIERVVQLDSRFAHEPETDRMLKEEDGVWLGEEKKEIVLKISRDIANYFKRRKLIANQVIEKELEDGGLIVSAKVGHVNQVLPIVRYWIPHIRVISPEGLQEEMEKDLRNYLERTGG</sequence>
<dbReference type="OrthoDB" id="9787242at2"/>
<dbReference type="InterPro" id="IPR026881">
    <property type="entry name" value="WYL_dom"/>
</dbReference>
<dbReference type="KEGG" id="ppd:Ppro_0219"/>
<dbReference type="InterPro" id="IPR051534">
    <property type="entry name" value="CBASS_pafABC_assoc_protein"/>
</dbReference>
<protein>
    <submittedName>
        <fullName evidence="3">Helix-turn-helix, type 11 domain protein</fullName>
    </submittedName>
</protein>
<evidence type="ECO:0000313" key="3">
    <source>
        <dbReference type="EMBL" id="ABK97855.1"/>
    </source>
</evidence>
<organism evidence="3 4">
    <name type="scientific">Pelobacter propionicus (strain DSM 2379 / NBRC 103807 / OttBd1)</name>
    <dbReference type="NCBI Taxonomy" id="338966"/>
    <lineage>
        <taxon>Bacteria</taxon>
        <taxon>Pseudomonadati</taxon>
        <taxon>Thermodesulfobacteriota</taxon>
        <taxon>Desulfuromonadia</taxon>
        <taxon>Desulfuromonadales</taxon>
        <taxon>Desulfuromonadaceae</taxon>
        <taxon>Pelobacter</taxon>
    </lineage>
</organism>
<dbReference type="AlphaFoldDB" id="A1AKI5"/>
<dbReference type="PANTHER" id="PTHR34580:SF1">
    <property type="entry name" value="PROTEIN PAFC"/>
    <property type="match status" value="1"/>
</dbReference>
<dbReference type="eggNOG" id="COG2378">
    <property type="taxonomic scope" value="Bacteria"/>
</dbReference>